<comment type="catalytic activity">
    <reaction evidence="15">
        <text>L-threonyl-[protein] + GDP-beta-L-fucose = 3-O-(alpha-L-fucosyl)-L-threonyl-[protein] + GDP + H(+)</text>
        <dbReference type="Rhea" id="RHEA:70491"/>
        <dbReference type="Rhea" id="RHEA-COMP:11060"/>
        <dbReference type="Rhea" id="RHEA-COMP:17915"/>
        <dbReference type="ChEBI" id="CHEBI:15378"/>
        <dbReference type="ChEBI" id="CHEBI:30013"/>
        <dbReference type="ChEBI" id="CHEBI:57273"/>
        <dbReference type="ChEBI" id="CHEBI:58189"/>
        <dbReference type="ChEBI" id="CHEBI:189631"/>
        <dbReference type="EC" id="2.4.1.221"/>
    </reaction>
    <physiologicalReaction direction="left-to-right" evidence="15">
        <dbReference type="Rhea" id="RHEA:70492"/>
    </physiologicalReaction>
</comment>
<dbReference type="Gene3D" id="3.40.50.11350">
    <property type="match status" value="1"/>
</dbReference>
<gene>
    <name evidence="17" type="ORF">NQ318_007130</name>
</gene>
<dbReference type="AlphaFoldDB" id="A0AAV8XBR7"/>
<dbReference type="Pfam" id="PF10250">
    <property type="entry name" value="O-FucT"/>
    <property type="match status" value="1"/>
</dbReference>
<keyword evidence="18" id="KW-1185">Reference proteome</keyword>
<comment type="catalytic activity">
    <reaction evidence="16">
        <text>L-seryl-[protein] + GDP-beta-L-fucose = 3-O-(alpha-L-fucosyl)-L-seryl-[protein] + GDP + H(+)</text>
        <dbReference type="Rhea" id="RHEA:63644"/>
        <dbReference type="Rhea" id="RHEA-COMP:9863"/>
        <dbReference type="Rhea" id="RHEA-COMP:17914"/>
        <dbReference type="ChEBI" id="CHEBI:15378"/>
        <dbReference type="ChEBI" id="CHEBI:29999"/>
        <dbReference type="ChEBI" id="CHEBI:57273"/>
        <dbReference type="ChEBI" id="CHEBI:58189"/>
        <dbReference type="ChEBI" id="CHEBI:189632"/>
        <dbReference type="EC" id="2.4.1.221"/>
    </reaction>
    <physiologicalReaction direction="left-to-right" evidence="16">
        <dbReference type="Rhea" id="RHEA:63645"/>
    </physiologicalReaction>
</comment>
<keyword evidence="13" id="KW-0119">Carbohydrate metabolism</keyword>
<dbReference type="PANTHER" id="PTHR21420:SF10">
    <property type="entry name" value="GDP-FUCOSE PROTEIN O-FUCOSYLTRANSFERASE 1"/>
    <property type="match status" value="1"/>
</dbReference>
<sequence>MINAHVVKHPSSGESCNAKEGNPFGPFWDTFDIDFVHSEFYSPLHYDVYHHNIAQQWKDRYPPVKWPVLAFTGAPASFPVQLENRELQKYLEWSDKIEEESDDFIKSNMPNGAFIGIHLRNGIDWVRACEHIPESPNLFAAAQCVGYQNERGKATPEMCLPSKETIIRQLKRIIKNINNSVNNNNDRTIKFVFVASDSNHMLDDLKTALKRMKVHVFKYGKSNPHVDLVILGKSNHFIGNCISSFSAFVKRERDVKGFPSSFWAFPPEKFNSRQNASHDEL</sequence>
<keyword evidence="9" id="KW-0914">Notch signaling pathway</keyword>
<comment type="pathway">
    <text evidence="2">Protein modification; protein glycosylation.</text>
</comment>
<evidence type="ECO:0000256" key="3">
    <source>
        <dbReference type="ARBA" id="ARBA00010626"/>
    </source>
</evidence>
<keyword evidence="7" id="KW-0808">Transferase</keyword>
<comment type="subcellular location">
    <subcellularLocation>
        <location evidence="1">Endoplasmic reticulum</location>
    </subcellularLocation>
</comment>
<evidence type="ECO:0000256" key="6">
    <source>
        <dbReference type="ARBA" id="ARBA00022676"/>
    </source>
</evidence>
<evidence type="ECO:0000256" key="16">
    <source>
        <dbReference type="ARBA" id="ARBA00048647"/>
    </source>
</evidence>
<proteinExistence type="inferred from homology"/>
<dbReference type="GO" id="GO:0046922">
    <property type="term" value="F:peptide-O-fucosyltransferase activity"/>
    <property type="evidence" value="ECO:0007669"/>
    <property type="project" value="UniProtKB-EC"/>
</dbReference>
<dbReference type="InterPro" id="IPR039922">
    <property type="entry name" value="POFUT1"/>
</dbReference>
<evidence type="ECO:0000256" key="2">
    <source>
        <dbReference type="ARBA" id="ARBA00004922"/>
    </source>
</evidence>
<keyword evidence="8" id="KW-0256">Endoplasmic reticulum</keyword>
<evidence type="ECO:0000256" key="13">
    <source>
        <dbReference type="ARBA" id="ARBA00023277"/>
    </source>
</evidence>
<dbReference type="EMBL" id="JAPWTK010000750">
    <property type="protein sequence ID" value="KAJ8936363.1"/>
    <property type="molecule type" value="Genomic_DNA"/>
</dbReference>
<keyword evidence="6" id="KW-0328">Glycosyltransferase</keyword>
<name>A0AAV8XBR7_9CUCU</name>
<keyword evidence="10" id="KW-1015">Disulfide bond</keyword>
<protein>
    <recommendedName>
        <fullName evidence="5">GDP-fucose protein O-fucosyltransferase 1</fullName>
        <ecNumber evidence="4">2.4.1.221</ecNumber>
    </recommendedName>
    <alternativeName>
        <fullName evidence="14">Peptide-O-fucosyltransferase 1</fullName>
    </alternativeName>
</protein>
<dbReference type="GO" id="GO:0007219">
    <property type="term" value="P:Notch signaling pathway"/>
    <property type="evidence" value="ECO:0007669"/>
    <property type="project" value="UniProtKB-KW"/>
</dbReference>
<evidence type="ECO:0000256" key="14">
    <source>
        <dbReference type="ARBA" id="ARBA00033080"/>
    </source>
</evidence>
<evidence type="ECO:0000256" key="8">
    <source>
        <dbReference type="ARBA" id="ARBA00022824"/>
    </source>
</evidence>
<dbReference type="Proteomes" id="UP001162162">
    <property type="component" value="Unassembled WGS sequence"/>
</dbReference>
<dbReference type="PANTHER" id="PTHR21420">
    <property type="entry name" value="GDP-FUCOSE PROTEIN O-FUCOSYLTRANSFERASE 1"/>
    <property type="match status" value="1"/>
</dbReference>
<reference evidence="17" key="1">
    <citation type="journal article" date="2023" name="Insect Mol. Biol.">
        <title>Genome sequencing provides insights into the evolution of gene families encoding plant cell wall-degrading enzymes in longhorned beetles.</title>
        <authorList>
            <person name="Shin N.R."/>
            <person name="Okamura Y."/>
            <person name="Kirsch R."/>
            <person name="Pauchet Y."/>
        </authorList>
    </citation>
    <scope>NUCLEOTIDE SEQUENCE</scope>
    <source>
        <strain evidence="17">AMC_N1</strain>
    </source>
</reference>
<evidence type="ECO:0000256" key="4">
    <source>
        <dbReference type="ARBA" id="ARBA00012196"/>
    </source>
</evidence>
<evidence type="ECO:0000256" key="5">
    <source>
        <dbReference type="ARBA" id="ARBA00021745"/>
    </source>
</evidence>
<accession>A0AAV8XBR7</accession>
<comment type="caution">
    <text evidence="17">The sequence shown here is derived from an EMBL/GenBank/DDBJ whole genome shotgun (WGS) entry which is preliminary data.</text>
</comment>
<dbReference type="InterPro" id="IPR019378">
    <property type="entry name" value="GDP-Fuc_O-FucTrfase"/>
</dbReference>
<dbReference type="GO" id="GO:0006004">
    <property type="term" value="P:fucose metabolic process"/>
    <property type="evidence" value="ECO:0007669"/>
    <property type="project" value="UniProtKB-KW"/>
</dbReference>
<evidence type="ECO:0000256" key="15">
    <source>
        <dbReference type="ARBA" id="ARBA00047273"/>
    </source>
</evidence>
<evidence type="ECO:0000313" key="18">
    <source>
        <dbReference type="Proteomes" id="UP001162162"/>
    </source>
</evidence>
<keyword evidence="11" id="KW-0325">Glycoprotein</keyword>
<evidence type="ECO:0000256" key="11">
    <source>
        <dbReference type="ARBA" id="ARBA00023180"/>
    </source>
</evidence>
<dbReference type="EC" id="2.4.1.221" evidence="4"/>
<dbReference type="CDD" id="cd11302">
    <property type="entry name" value="O-FucT-1"/>
    <property type="match status" value="1"/>
</dbReference>
<dbReference type="GO" id="GO:0005783">
    <property type="term" value="C:endoplasmic reticulum"/>
    <property type="evidence" value="ECO:0007669"/>
    <property type="project" value="UniProtKB-SubCell"/>
</dbReference>
<comment type="similarity">
    <text evidence="3">Belongs to the glycosyltransferase 65 family.</text>
</comment>
<evidence type="ECO:0000256" key="9">
    <source>
        <dbReference type="ARBA" id="ARBA00022976"/>
    </source>
</evidence>
<evidence type="ECO:0000313" key="17">
    <source>
        <dbReference type="EMBL" id="KAJ8936363.1"/>
    </source>
</evidence>
<evidence type="ECO:0000256" key="1">
    <source>
        <dbReference type="ARBA" id="ARBA00004240"/>
    </source>
</evidence>
<dbReference type="Gene3D" id="3.40.50.11340">
    <property type="match status" value="1"/>
</dbReference>
<evidence type="ECO:0000256" key="12">
    <source>
        <dbReference type="ARBA" id="ARBA00023253"/>
    </source>
</evidence>
<keyword evidence="12" id="KW-0294">Fucose metabolism</keyword>
<evidence type="ECO:0000256" key="10">
    <source>
        <dbReference type="ARBA" id="ARBA00023157"/>
    </source>
</evidence>
<organism evidence="17 18">
    <name type="scientific">Aromia moschata</name>
    <dbReference type="NCBI Taxonomy" id="1265417"/>
    <lineage>
        <taxon>Eukaryota</taxon>
        <taxon>Metazoa</taxon>
        <taxon>Ecdysozoa</taxon>
        <taxon>Arthropoda</taxon>
        <taxon>Hexapoda</taxon>
        <taxon>Insecta</taxon>
        <taxon>Pterygota</taxon>
        <taxon>Neoptera</taxon>
        <taxon>Endopterygota</taxon>
        <taxon>Coleoptera</taxon>
        <taxon>Polyphaga</taxon>
        <taxon>Cucujiformia</taxon>
        <taxon>Chrysomeloidea</taxon>
        <taxon>Cerambycidae</taxon>
        <taxon>Cerambycinae</taxon>
        <taxon>Callichromatini</taxon>
        <taxon>Aromia</taxon>
    </lineage>
</organism>
<evidence type="ECO:0000256" key="7">
    <source>
        <dbReference type="ARBA" id="ARBA00022679"/>
    </source>
</evidence>